<sequence length="341" mass="39277">MQQKLNSLKLEVLEKIKSLKNENDVINYRNAIVGKSGSLTEILKWIKDLSVEEKQTIGKLSNDIKVAILEAFEMRLKEIKKVEVEAKLANEFFDVTAPASTDTKTHLHPITAVLRQVEDTFKRMGFDIFESNEVTTEFFNFDSLNIPATHPARDMQDTFWLEWTGNVLATQTSSMQNIIMKSEKLPIKALIPGRVFRNEDIDATHDNTFYQVEWMVIDKNISLANLKYTIKTMLSDLFESEVTLRLRPGYFPFVEPGVEVDFSCPFCNGTDTCRVCKWSGWIEFMWAGLIHPNVLSQGGIDPEIYSGFAFGFWLNRLAMIKYSIPDIRYFQHPNLAFLKQF</sequence>
<dbReference type="InterPro" id="IPR004188">
    <property type="entry name" value="Phe-tRNA_ligase_II_N"/>
</dbReference>
<evidence type="ECO:0000256" key="8">
    <source>
        <dbReference type="ARBA" id="ARBA00022840"/>
    </source>
</evidence>
<evidence type="ECO:0000256" key="3">
    <source>
        <dbReference type="ARBA" id="ARBA00011209"/>
    </source>
</evidence>
<dbReference type="EC" id="6.1.1.20" evidence="13"/>
<dbReference type="PROSITE" id="PS50862">
    <property type="entry name" value="AA_TRNA_LIGASE_II"/>
    <property type="match status" value="1"/>
</dbReference>
<dbReference type="InterPro" id="IPR002319">
    <property type="entry name" value="Phenylalanyl-tRNA_Synthase"/>
</dbReference>
<dbReference type="Gene3D" id="3.30.930.10">
    <property type="entry name" value="Bira Bifunctional Protein, Domain 2"/>
    <property type="match status" value="1"/>
</dbReference>
<keyword evidence="6 13" id="KW-0479">Metal-binding</keyword>
<comment type="subunit">
    <text evidence="3 13">Tetramer of two alpha and two beta subunits.</text>
</comment>
<evidence type="ECO:0000256" key="5">
    <source>
        <dbReference type="ARBA" id="ARBA00022598"/>
    </source>
</evidence>
<name>K2BVN4_9BACT</name>
<keyword evidence="8 13" id="KW-0067">ATP-binding</keyword>
<evidence type="ECO:0000256" key="7">
    <source>
        <dbReference type="ARBA" id="ARBA00022741"/>
    </source>
</evidence>
<dbReference type="CDD" id="cd00496">
    <property type="entry name" value="PheRS_alpha_core"/>
    <property type="match status" value="1"/>
</dbReference>
<organism evidence="15">
    <name type="scientific">uncultured bacterium</name>
    <name type="common">gcode 4</name>
    <dbReference type="NCBI Taxonomy" id="1234023"/>
    <lineage>
        <taxon>Bacteria</taxon>
        <taxon>environmental samples</taxon>
    </lineage>
</organism>
<evidence type="ECO:0000256" key="2">
    <source>
        <dbReference type="ARBA" id="ARBA00010207"/>
    </source>
</evidence>
<evidence type="ECO:0000259" key="14">
    <source>
        <dbReference type="PROSITE" id="PS50862"/>
    </source>
</evidence>
<evidence type="ECO:0000256" key="12">
    <source>
        <dbReference type="ARBA" id="ARBA00049255"/>
    </source>
</evidence>
<dbReference type="GO" id="GO:0000287">
    <property type="term" value="F:magnesium ion binding"/>
    <property type="evidence" value="ECO:0007669"/>
    <property type="project" value="UniProtKB-UniRule"/>
</dbReference>
<dbReference type="PANTHER" id="PTHR11538:SF41">
    <property type="entry name" value="PHENYLALANINE--TRNA LIGASE, MITOCHONDRIAL"/>
    <property type="match status" value="1"/>
</dbReference>
<feature type="domain" description="Aminoacyl-transfer RNA synthetases class-II family profile" evidence="14">
    <location>
        <begin position="111"/>
        <end position="333"/>
    </location>
</feature>
<dbReference type="EMBL" id="AMFJ01021637">
    <property type="protein sequence ID" value="EKD66304.1"/>
    <property type="molecule type" value="Genomic_DNA"/>
</dbReference>
<keyword evidence="7 13" id="KW-0547">Nucleotide-binding</keyword>
<dbReference type="Pfam" id="PF02912">
    <property type="entry name" value="Phe_tRNA-synt_N"/>
    <property type="match status" value="1"/>
</dbReference>
<evidence type="ECO:0000256" key="1">
    <source>
        <dbReference type="ARBA" id="ARBA00004496"/>
    </source>
</evidence>
<evidence type="ECO:0000256" key="11">
    <source>
        <dbReference type="ARBA" id="ARBA00023146"/>
    </source>
</evidence>
<dbReference type="GO" id="GO:0000049">
    <property type="term" value="F:tRNA binding"/>
    <property type="evidence" value="ECO:0007669"/>
    <property type="project" value="InterPro"/>
</dbReference>
<dbReference type="InterPro" id="IPR045864">
    <property type="entry name" value="aa-tRNA-synth_II/BPL/LPL"/>
</dbReference>
<accession>K2BVN4</accession>
<dbReference type="InterPro" id="IPR006195">
    <property type="entry name" value="aa-tRNA-synth_II"/>
</dbReference>
<proteinExistence type="inferred from homology"/>
<comment type="cofactor">
    <cofactor evidence="13">
        <name>Mg(2+)</name>
        <dbReference type="ChEBI" id="CHEBI:18420"/>
    </cofactor>
    <text evidence="13">Binds 2 magnesium ions per tetramer.</text>
</comment>
<feature type="binding site" evidence="13">
    <location>
        <position position="255"/>
    </location>
    <ligand>
        <name>Mg(2+)</name>
        <dbReference type="ChEBI" id="CHEBI:18420"/>
        <note>shared with beta subunit</note>
    </ligand>
</feature>
<dbReference type="SUPFAM" id="SSF55681">
    <property type="entry name" value="Class II aaRS and biotin synthetases"/>
    <property type="match status" value="1"/>
</dbReference>
<dbReference type="AlphaFoldDB" id="K2BVN4"/>
<keyword evidence="9 13" id="KW-0460">Magnesium</keyword>
<keyword evidence="10 13" id="KW-0648">Protein biosynthesis</keyword>
<comment type="subcellular location">
    <subcellularLocation>
        <location evidence="1 13">Cytoplasm</location>
    </subcellularLocation>
</comment>
<dbReference type="SUPFAM" id="SSF46589">
    <property type="entry name" value="tRNA-binding arm"/>
    <property type="match status" value="1"/>
</dbReference>
<dbReference type="InterPro" id="IPR004529">
    <property type="entry name" value="Phe-tRNA-synth_IIc_asu"/>
</dbReference>
<dbReference type="InterPro" id="IPR022911">
    <property type="entry name" value="Phe_tRNA_ligase_alpha1_bac"/>
</dbReference>
<dbReference type="PANTHER" id="PTHR11538">
    <property type="entry name" value="PHENYLALANYL-TRNA SYNTHETASE"/>
    <property type="match status" value="1"/>
</dbReference>
<evidence type="ECO:0000256" key="4">
    <source>
        <dbReference type="ARBA" id="ARBA00022490"/>
    </source>
</evidence>
<keyword evidence="5 13" id="KW-0436">Ligase</keyword>
<dbReference type="FunFam" id="3.30.930.10:FF:000089">
    <property type="entry name" value="Phenylalanine--tRNA ligase alpha subunit"/>
    <property type="match status" value="1"/>
</dbReference>
<dbReference type="GO" id="GO:0005737">
    <property type="term" value="C:cytoplasm"/>
    <property type="evidence" value="ECO:0007669"/>
    <property type="project" value="UniProtKB-SubCell"/>
</dbReference>
<dbReference type="GO" id="GO:0004826">
    <property type="term" value="F:phenylalanine-tRNA ligase activity"/>
    <property type="evidence" value="ECO:0007669"/>
    <property type="project" value="UniProtKB-UniRule"/>
</dbReference>
<reference evidence="15" key="1">
    <citation type="journal article" date="2012" name="Science">
        <title>Fermentation, hydrogen, and sulfur metabolism in multiple uncultivated bacterial phyla.</title>
        <authorList>
            <person name="Wrighton K.C."/>
            <person name="Thomas B.C."/>
            <person name="Sharon I."/>
            <person name="Miller C.S."/>
            <person name="Castelle C.J."/>
            <person name="VerBerkmoes N.C."/>
            <person name="Wilkins M.J."/>
            <person name="Hettich R.L."/>
            <person name="Lipton M.S."/>
            <person name="Williams K.H."/>
            <person name="Long P.E."/>
            <person name="Banfield J.F."/>
        </authorList>
    </citation>
    <scope>NUCLEOTIDE SEQUENCE [LARGE SCALE GENOMIC DNA]</scope>
</reference>
<protein>
    <recommendedName>
        <fullName evidence="13">Phenylalanine--tRNA ligase alpha subunit</fullName>
        <ecNumber evidence="13">6.1.1.20</ecNumber>
    </recommendedName>
    <alternativeName>
        <fullName evidence="13">Phenylalanyl-tRNA synthetase alpha subunit</fullName>
        <shortName evidence="13">PheRS</shortName>
    </alternativeName>
</protein>
<dbReference type="Pfam" id="PF01409">
    <property type="entry name" value="tRNA-synt_2d"/>
    <property type="match status" value="1"/>
</dbReference>
<gene>
    <name evidence="13" type="primary">pheS</name>
    <name evidence="15" type="ORF">ACD_49C00051G0003</name>
</gene>
<dbReference type="NCBIfam" id="TIGR00468">
    <property type="entry name" value="pheS"/>
    <property type="match status" value="1"/>
</dbReference>
<comment type="caution">
    <text evidence="15">The sequence shown here is derived from an EMBL/GenBank/DDBJ whole genome shotgun (WGS) entry which is preliminary data.</text>
</comment>
<dbReference type="GO" id="GO:0005524">
    <property type="term" value="F:ATP binding"/>
    <property type="evidence" value="ECO:0007669"/>
    <property type="project" value="UniProtKB-UniRule"/>
</dbReference>
<keyword evidence="11 13" id="KW-0030">Aminoacyl-tRNA synthetase</keyword>
<evidence type="ECO:0000256" key="9">
    <source>
        <dbReference type="ARBA" id="ARBA00022842"/>
    </source>
</evidence>
<evidence type="ECO:0000256" key="10">
    <source>
        <dbReference type="ARBA" id="ARBA00022917"/>
    </source>
</evidence>
<dbReference type="GO" id="GO:0006432">
    <property type="term" value="P:phenylalanyl-tRNA aminoacylation"/>
    <property type="evidence" value="ECO:0007669"/>
    <property type="project" value="UniProtKB-UniRule"/>
</dbReference>
<keyword evidence="4 13" id="KW-0963">Cytoplasm</keyword>
<evidence type="ECO:0000313" key="15">
    <source>
        <dbReference type="EMBL" id="EKD66304.1"/>
    </source>
</evidence>
<evidence type="ECO:0000256" key="6">
    <source>
        <dbReference type="ARBA" id="ARBA00022723"/>
    </source>
</evidence>
<comment type="similarity">
    <text evidence="2 13">Belongs to the class-II aminoacyl-tRNA synthetase family. Phe-tRNA synthetase alpha subunit type 1 subfamily.</text>
</comment>
<comment type="catalytic activity">
    <reaction evidence="12 13">
        <text>tRNA(Phe) + L-phenylalanine + ATP = L-phenylalanyl-tRNA(Phe) + AMP + diphosphate + H(+)</text>
        <dbReference type="Rhea" id="RHEA:19413"/>
        <dbReference type="Rhea" id="RHEA-COMP:9668"/>
        <dbReference type="Rhea" id="RHEA-COMP:9699"/>
        <dbReference type="ChEBI" id="CHEBI:15378"/>
        <dbReference type="ChEBI" id="CHEBI:30616"/>
        <dbReference type="ChEBI" id="CHEBI:33019"/>
        <dbReference type="ChEBI" id="CHEBI:58095"/>
        <dbReference type="ChEBI" id="CHEBI:78442"/>
        <dbReference type="ChEBI" id="CHEBI:78531"/>
        <dbReference type="ChEBI" id="CHEBI:456215"/>
        <dbReference type="EC" id="6.1.1.20"/>
    </reaction>
</comment>
<evidence type="ECO:0000256" key="13">
    <source>
        <dbReference type="HAMAP-Rule" id="MF_00281"/>
    </source>
</evidence>
<dbReference type="HAMAP" id="MF_00281">
    <property type="entry name" value="Phe_tRNA_synth_alpha1"/>
    <property type="match status" value="1"/>
</dbReference>
<dbReference type="InterPro" id="IPR010978">
    <property type="entry name" value="tRNA-bd_arm"/>
</dbReference>